<keyword evidence="3" id="KW-1185">Reference proteome</keyword>
<gene>
    <name evidence="2" type="ORF">CW354_08100</name>
</gene>
<evidence type="ECO:0000313" key="2">
    <source>
        <dbReference type="EMBL" id="PQA88824.1"/>
    </source>
</evidence>
<protein>
    <recommendedName>
        <fullName evidence="4">DUF2306 domain-containing protein</fullName>
    </recommendedName>
</protein>
<feature type="transmembrane region" description="Helical" evidence="1">
    <location>
        <begin position="45"/>
        <end position="68"/>
    </location>
</feature>
<dbReference type="OrthoDB" id="8759010at2"/>
<feature type="transmembrane region" description="Helical" evidence="1">
    <location>
        <begin position="80"/>
        <end position="99"/>
    </location>
</feature>
<dbReference type="Proteomes" id="UP000239504">
    <property type="component" value="Unassembled WGS sequence"/>
</dbReference>
<keyword evidence="1" id="KW-0472">Membrane</keyword>
<feature type="transmembrane region" description="Helical" evidence="1">
    <location>
        <begin position="105"/>
        <end position="125"/>
    </location>
</feature>
<dbReference type="Pfam" id="PF10067">
    <property type="entry name" value="DUF2306"/>
    <property type="match status" value="1"/>
</dbReference>
<feature type="transmembrane region" description="Helical" evidence="1">
    <location>
        <begin position="178"/>
        <end position="199"/>
    </location>
</feature>
<evidence type="ECO:0008006" key="4">
    <source>
        <dbReference type="Google" id="ProtNLM"/>
    </source>
</evidence>
<keyword evidence="1" id="KW-1133">Transmembrane helix</keyword>
<dbReference type="AlphaFoldDB" id="A0A2S7K8I9"/>
<keyword evidence="1" id="KW-0812">Transmembrane</keyword>
<accession>A0A2S7K8I9</accession>
<dbReference type="EMBL" id="PJCH01000005">
    <property type="protein sequence ID" value="PQA88824.1"/>
    <property type="molecule type" value="Genomic_DNA"/>
</dbReference>
<evidence type="ECO:0000313" key="3">
    <source>
        <dbReference type="Proteomes" id="UP000239504"/>
    </source>
</evidence>
<name>A0A2S7K8I9_9PROT</name>
<organism evidence="2 3">
    <name type="scientific">Hyphococcus luteus</name>
    <dbReference type="NCBI Taxonomy" id="2058213"/>
    <lineage>
        <taxon>Bacteria</taxon>
        <taxon>Pseudomonadati</taxon>
        <taxon>Pseudomonadota</taxon>
        <taxon>Alphaproteobacteria</taxon>
        <taxon>Parvularculales</taxon>
        <taxon>Parvularculaceae</taxon>
        <taxon>Hyphococcus</taxon>
    </lineage>
</organism>
<dbReference type="InterPro" id="IPR018750">
    <property type="entry name" value="DUF2306_membrane"/>
</dbReference>
<evidence type="ECO:0000256" key="1">
    <source>
        <dbReference type="SAM" id="Phobius"/>
    </source>
</evidence>
<comment type="caution">
    <text evidence="2">The sequence shown here is derived from an EMBL/GenBank/DDBJ whole genome shotgun (WGS) entry which is preliminary data.</text>
</comment>
<sequence>MGQAIFVIYILGFYGLRTATGDYAGWNDRQVITGHVAGDDVGNVVFALHVLLAAVMTASGVLQLIPALRRRFPAFHRWNGRVFLALAVTMALSGLWATWVRGSYLSIISGLSVSLNGVLILIFAAQTIRHAVARRIAVHEVWAMRLFMVASGVWFFRVGIMAWVILNQGPRGNNETLTGPADIGLSLSSYLLPLAAYEIYRAGKRTKSASLRLAVMVLVAALTLVTLIGVGGAAAFMWLPALTTPQ</sequence>
<reference evidence="2 3" key="1">
    <citation type="submission" date="2017-12" db="EMBL/GenBank/DDBJ databases">
        <authorList>
            <person name="Hurst M.R.H."/>
        </authorList>
    </citation>
    <scope>NUCLEOTIDE SEQUENCE [LARGE SCALE GENOMIC DNA]</scope>
    <source>
        <strain evidence="2 3">SY-3-19</strain>
    </source>
</reference>
<proteinExistence type="predicted"/>
<feature type="transmembrane region" description="Helical" evidence="1">
    <location>
        <begin position="211"/>
        <end position="239"/>
    </location>
</feature>
<feature type="transmembrane region" description="Helical" evidence="1">
    <location>
        <begin position="146"/>
        <end position="166"/>
    </location>
</feature>